<dbReference type="PANTHER" id="PTHR14134:SF2">
    <property type="entry name" value="E3 UBIQUITIN-PROTEIN LIGASE RAD18"/>
    <property type="match status" value="1"/>
</dbReference>
<evidence type="ECO:0000256" key="19">
    <source>
        <dbReference type="SAM" id="MobiDB-lite"/>
    </source>
</evidence>
<dbReference type="InterPro" id="IPR006642">
    <property type="entry name" value="Rad18_UBZ4"/>
</dbReference>
<evidence type="ECO:0000256" key="9">
    <source>
        <dbReference type="ARBA" id="ARBA00022771"/>
    </source>
</evidence>
<dbReference type="FunFam" id="3.30.40.10:FF:000172">
    <property type="entry name" value="E3 ubiquitin-protein ligase RAD18"/>
    <property type="match status" value="1"/>
</dbReference>
<keyword evidence="11" id="KW-0862">Zinc</keyword>
<evidence type="ECO:0000313" key="23">
    <source>
        <dbReference type="Proteomes" id="UP000887568"/>
    </source>
</evidence>
<evidence type="ECO:0000256" key="18">
    <source>
        <dbReference type="PROSITE-ProRule" id="PRU01256"/>
    </source>
</evidence>
<keyword evidence="10" id="KW-0833">Ubl conjugation pathway</keyword>
<dbReference type="Pfam" id="PF13923">
    <property type="entry name" value="zf-C3HC4_2"/>
    <property type="match status" value="1"/>
</dbReference>
<dbReference type="EC" id="2.3.2.27" evidence="5"/>
<dbReference type="GO" id="GO:0005634">
    <property type="term" value="C:nucleus"/>
    <property type="evidence" value="ECO:0007669"/>
    <property type="project" value="UniProtKB-SubCell"/>
</dbReference>
<evidence type="ECO:0000256" key="2">
    <source>
        <dbReference type="ARBA" id="ARBA00004123"/>
    </source>
</evidence>
<keyword evidence="13 18" id="KW-0234">DNA repair</keyword>
<dbReference type="InterPro" id="IPR013083">
    <property type="entry name" value="Znf_RING/FYVE/PHD"/>
</dbReference>
<dbReference type="SMART" id="SM00184">
    <property type="entry name" value="RING"/>
    <property type="match status" value="1"/>
</dbReference>
<dbReference type="FunFam" id="3.30.160.60:FF:000331">
    <property type="entry name" value="E3 ubiquitin-protein ligase RAD18"/>
    <property type="match status" value="1"/>
</dbReference>
<dbReference type="CDD" id="cd16529">
    <property type="entry name" value="RING-HC_RAD18"/>
    <property type="match status" value="1"/>
</dbReference>
<keyword evidence="8 18" id="KW-0227">DNA damage</keyword>
<evidence type="ECO:0000256" key="10">
    <source>
        <dbReference type="ARBA" id="ARBA00022786"/>
    </source>
</evidence>
<dbReference type="Proteomes" id="UP000887568">
    <property type="component" value="Unplaced"/>
</dbReference>
<dbReference type="SUPFAM" id="SSF57850">
    <property type="entry name" value="RING/U-box"/>
    <property type="match status" value="1"/>
</dbReference>
<feature type="compositionally biased region" description="Low complexity" evidence="19">
    <location>
        <begin position="265"/>
        <end position="292"/>
    </location>
</feature>
<feature type="domain" description="UBZ4-type" evidence="21">
    <location>
        <begin position="296"/>
        <end position="323"/>
    </location>
</feature>
<dbReference type="GeneID" id="119732396"/>
<evidence type="ECO:0000259" key="21">
    <source>
        <dbReference type="PROSITE" id="PS51908"/>
    </source>
</evidence>
<evidence type="ECO:0000256" key="16">
    <source>
        <dbReference type="ARBA" id="ARBA00082369"/>
    </source>
</evidence>
<evidence type="ECO:0000256" key="8">
    <source>
        <dbReference type="ARBA" id="ARBA00022763"/>
    </source>
</evidence>
<comment type="catalytic activity">
    <reaction evidence="1">
        <text>S-ubiquitinyl-[E2 ubiquitin-conjugating enzyme]-L-cysteine + [acceptor protein]-L-lysine = [E2 ubiquitin-conjugating enzyme]-L-cysteine + N(6)-ubiquitinyl-[acceptor protein]-L-lysine.</text>
        <dbReference type="EC" id="2.3.2.27"/>
    </reaction>
</comment>
<evidence type="ECO:0000256" key="1">
    <source>
        <dbReference type="ARBA" id="ARBA00000900"/>
    </source>
</evidence>
<evidence type="ECO:0000256" key="11">
    <source>
        <dbReference type="ARBA" id="ARBA00022833"/>
    </source>
</evidence>
<keyword evidence="9 17" id="KW-0863">Zinc-finger</keyword>
<protein>
    <recommendedName>
        <fullName evidence="5">RING-type E3 ubiquitin transferase</fullName>
        <ecNumber evidence="5">2.3.2.27</ecNumber>
    </recommendedName>
    <alternativeName>
        <fullName evidence="15 16">RING-type E3 ubiquitin transferase RAD18</fullName>
    </alternativeName>
</protein>
<dbReference type="GO" id="GO:0006301">
    <property type="term" value="P:DNA damage tolerance"/>
    <property type="evidence" value="ECO:0007669"/>
    <property type="project" value="InterPro"/>
</dbReference>
<dbReference type="GO" id="GO:0006513">
    <property type="term" value="P:protein monoubiquitination"/>
    <property type="evidence" value="ECO:0007669"/>
    <property type="project" value="InterPro"/>
</dbReference>
<dbReference type="InterPro" id="IPR039577">
    <property type="entry name" value="Rad18"/>
</dbReference>
<keyword evidence="7" id="KW-0479">Metal-binding</keyword>
<feature type="compositionally biased region" description="Basic and acidic residues" evidence="19">
    <location>
        <begin position="522"/>
        <end position="535"/>
    </location>
</feature>
<comment type="subcellular location">
    <subcellularLocation>
        <location evidence="2">Nucleus</location>
    </subcellularLocation>
</comment>
<organism evidence="22 23">
    <name type="scientific">Patiria miniata</name>
    <name type="common">Bat star</name>
    <name type="synonym">Asterina miniata</name>
    <dbReference type="NCBI Taxonomy" id="46514"/>
    <lineage>
        <taxon>Eukaryota</taxon>
        <taxon>Metazoa</taxon>
        <taxon>Echinodermata</taxon>
        <taxon>Eleutherozoa</taxon>
        <taxon>Asterozoa</taxon>
        <taxon>Asteroidea</taxon>
        <taxon>Valvatacea</taxon>
        <taxon>Valvatida</taxon>
        <taxon>Asterinidae</taxon>
        <taxon>Patiria</taxon>
    </lineage>
</organism>
<feature type="region of interest" description="Disordered" evidence="19">
    <location>
        <begin position="176"/>
        <end position="209"/>
    </location>
</feature>
<dbReference type="AlphaFoldDB" id="A0A914ADC2"/>
<dbReference type="SMART" id="SM00734">
    <property type="entry name" value="ZnF_Rad18"/>
    <property type="match status" value="1"/>
</dbReference>
<comment type="pathway">
    <text evidence="3">Protein modification; protein ubiquitination.</text>
</comment>
<dbReference type="PANTHER" id="PTHR14134">
    <property type="entry name" value="E3 UBIQUITIN-PROTEIN LIGASE RAD18"/>
    <property type="match status" value="1"/>
</dbReference>
<dbReference type="RefSeq" id="XP_038061812.1">
    <property type="nucleotide sequence ID" value="XM_038205884.1"/>
</dbReference>
<accession>A0A914ADC2</accession>
<name>A0A914ADC2_PATMI</name>
<evidence type="ECO:0000313" key="22">
    <source>
        <dbReference type="EnsemblMetazoa" id="XP_038061812.1"/>
    </source>
</evidence>
<dbReference type="InterPro" id="IPR017907">
    <property type="entry name" value="Znf_RING_CS"/>
</dbReference>
<dbReference type="EnsemblMetazoa" id="XM_038205884.1">
    <property type="protein sequence ID" value="XP_038061812.1"/>
    <property type="gene ID" value="LOC119732396"/>
</dbReference>
<reference evidence="22" key="1">
    <citation type="submission" date="2022-11" db="UniProtKB">
        <authorList>
            <consortium name="EnsemblMetazoa"/>
        </authorList>
    </citation>
    <scope>IDENTIFICATION</scope>
</reference>
<dbReference type="GO" id="GO:0061630">
    <property type="term" value="F:ubiquitin protein ligase activity"/>
    <property type="evidence" value="ECO:0007669"/>
    <property type="project" value="UniProtKB-EC"/>
</dbReference>
<feature type="compositionally biased region" description="Polar residues" evidence="19">
    <location>
        <begin position="622"/>
        <end position="639"/>
    </location>
</feature>
<feature type="compositionally biased region" description="Polar residues" evidence="19">
    <location>
        <begin position="117"/>
        <end position="137"/>
    </location>
</feature>
<evidence type="ECO:0000256" key="4">
    <source>
        <dbReference type="ARBA" id="ARBA00009506"/>
    </source>
</evidence>
<evidence type="ECO:0000259" key="20">
    <source>
        <dbReference type="PROSITE" id="PS50089"/>
    </source>
</evidence>
<dbReference type="InterPro" id="IPR001841">
    <property type="entry name" value="Znf_RING"/>
</dbReference>
<dbReference type="GO" id="GO:0097505">
    <property type="term" value="C:Rad6-Rad18 complex"/>
    <property type="evidence" value="ECO:0007669"/>
    <property type="project" value="TreeGrafter"/>
</dbReference>
<dbReference type="InterPro" id="IPR003034">
    <property type="entry name" value="SAP_dom"/>
</dbReference>
<dbReference type="PROSITE" id="PS51908">
    <property type="entry name" value="ZF_UBZ4"/>
    <property type="match status" value="1"/>
</dbReference>
<feature type="compositionally biased region" description="Polar residues" evidence="19">
    <location>
        <begin position="247"/>
        <end position="264"/>
    </location>
</feature>
<dbReference type="GO" id="GO:0006281">
    <property type="term" value="P:DNA repair"/>
    <property type="evidence" value="ECO:0007669"/>
    <property type="project" value="UniProtKB-KW"/>
</dbReference>
<feature type="region of interest" description="Disordered" evidence="19">
    <location>
        <begin position="223"/>
        <end position="297"/>
    </location>
</feature>
<dbReference type="PROSITE" id="PS50089">
    <property type="entry name" value="ZF_RING_2"/>
    <property type="match status" value="1"/>
</dbReference>
<dbReference type="GO" id="GO:0008270">
    <property type="term" value="F:zinc ion binding"/>
    <property type="evidence" value="ECO:0007669"/>
    <property type="project" value="UniProtKB-KW"/>
</dbReference>
<dbReference type="SMART" id="SM00513">
    <property type="entry name" value="SAP"/>
    <property type="match status" value="1"/>
</dbReference>
<dbReference type="OrthoDB" id="9049620at2759"/>
<dbReference type="Gene3D" id="3.30.40.10">
    <property type="entry name" value="Zinc/RING finger domain, C3HC4 (zinc finger)"/>
    <property type="match status" value="1"/>
</dbReference>
<feature type="compositionally biased region" description="Basic residues" evidence="19">
    <location>
        <begin position="692"/>
        <end position="702"/>
    </location>
</feature>
<dbReference type="Pfam" id="PF02037">
    <property type="entry name" value="SAP"/>
    <property type="match status" value="1"/>
</dbReference>
<feature type="domain" description="RING-type" evidence="20">
    <location>
        <begin position="25"/>
        <end position="64"/>
    </location>
</feature>
<proteinExistence type="inferred from homology"/>
<sequence>MALTDPTDWPGSMPDLRTIDNLLRCSICFEYLNVAMIIPSCSHNYCSLCIRRYMKYKRQCPSCNIEVSASELCNNRTLDELVKTFVAVRPYILKICKTFDAENQEGCPSSDKDLKTSKQQVKSGKSQVFASKQSPKKSTLAGHFTAVKPSKTAPVSNSEPYQAKTSADDFNVLDDDFVSPKLKSPSRTDRHSSNRLGTRPADDRSLVNQINDDVIDITEDFGTERPTASTSSSPAAGQATPIRRQATPRSNQATPSSNQAMPSCSQTTPSGSQTTPSGSQTTPGGSQTTPGGSRDKAECPVCGVPVPTKYINTHLDACLKRTQQTDTNKRIQKRKRIPAMVWKLVPDKEIKKKMRHYNLSIKGKRHELIKRLDEFILMYNAQCDAANPKSAEEIAKEVEKMEQLKTQPPQLKEAKVFKLKIEKGQTEDQMEKSKQEYLSAHKDQFSQLIAVARARMKGVKNKSSKTEAAGPNQTDASQDSNEAETSTSSEDSTASDRPVGSVTENSAVQELEDVMVLEDEVEKQQEDKRIPRDAAQDTSQEDAESDRTGSLFSEGSGGEEAMGNNGESEEMVMDTSESSLHMKQDDADLMASFSGSDVHGQADCRILVPSSPSVASKDGMEDSQSQNMTRAKNETSSVKSDPAPDSLEPLCIPESPLSVVAETRRRKRKKQDCGSNASDSGSSFGDGDNVLRRSKRERKMVK</sequence>
<feature type="compositionally biased region" description="Low complexity" evidence="19">
    <location>
        <begin position="226"/>
        <end position="241"/>
    </location>
</feature>
<evidence type="ECO:0000256" key="7">
    <source>
        <dbReference type="ARBA" id="ARBA00022723"/>
    </source>
</evidence>
<dbReference type="GO" id="GO:0003697">
    <property type="term" value="F:single-stranded DNA binding"/>
    <property type="evidence" value="ECO:0007669"/>
    <property type="project" value="InterPro"/>
</dbReference>
<comment type="similarity">
    <text evidence="4">Belongs to the RAD18 family.</text>
</comment>
<feature type="compositionally biased region" description="Acidic residues" evidence="19">
    <location>
        <begin position="510"/>
        <end position="521"/>
    </location>
</feature>
<dbReference type="PROSITE" id="PS00518">
    <property type="entry name" value="ZF_RING_1"/>
    <property type="match status" value="1"/>
</dbReference>
<evidence type="ECO:0000256" key="12">
    <source>
        <dbReference type="ARBA" id="ARBA00023125"/>
    </source>
</evidence>
<feature type="compositionally biased region" description="Low complexity" evidence="19">
    <location>
        <begin position="479"/>
        <end position="496"/>
    </location>
</feature>
<evidence type="ECO:0000256" key="3">
    <source>
        <dbReference type="ARBA" id="ARBA00004906"/>
    </source>
</evidence>
<feature type="region of interest" description="Disordered" evidence="19">
    <location>
        <begin position="103"/>
        <end position="140"/>
    </location>
</feature>
<evidence type="ECO:0000256" key="6">
    <source>
        <dbReference type="ARBA" id="ARBA00022679"/>
    </source>
</evidence>
<keyword evidence="14" id="KW-0539">Nucleus</keyword>
<evidence type="ECO:0000256" key="14">
    <source>
        <dbReference type="ARBA" id="ARBA00023242"/>
    </source>
</evidence>
<evidence type="ECO:0000256" key="17">
    <source>
        <dbReference type="PROSITE-ProRule" id="PRU00175"/>
    </source>
</evidence>
<keyword evidence="12" id="KW-0238">DNA-binding</keyword>
<dbReference type="Gene3D" id="3.30.160.60">
    <property type="entry name" value="Classic Zinc Finger"/>
    <property type="match status" value="1"/>
</dbReference>
<evidence type="ECO:0000256" key="15">
    <source>
        <dbReference type="ARBA" id="ARBA00031783"/>
    </source>
</evidence>
<feature type="compositionally biased region" description="Low complexity" evidence="19">
    <location>
        <begin position="673"/>
        <end position="688"/>
    </location>
</feature>
<keyword evidence="6" id="KW-0808">Transferase</keyword>
<feature type="region of interest" description="Disordered" evidence="19">
    <location>
        <begin position="459"/>
        <end position="702"/>
    </location>
</feature>
<keyword evidence="23" id="KW-1185">Reference proteome</keyword>
<evidence type="ECO:0000256" key="5">
    <source>
        <dbReference type="ARBA" id="ARBA00012483"/>
    </source>
</evidence>
<dbReference type="OMA" id="WNANADL"/>
<evidence type="ECO:0000256" key="13">
    <source>
        <dbReference type="ARBA" id="ARBA00023204"/>
    </source>
</evidence>